<name>A0A6J5PVB1_9CAUD</name>
<protein>
    <submittedName>
        <fullName evidence="1">Uncharacterized protein</fullName>
    </submittedName>
</protein>
<reference evidence="1" key="1">
    <citation type="submission" date="2020-05" db="EMBL/GenBank/DDBJ databases">
        <authorList>
            <person name="Chiriac C."/>
            <person name="Salcher M."/>
            <person name="Ghai R."/>
            <person name="Kavagutti S V."/>
        </authorList>
    </citation>
    <scope>NUCLEOTIDE SEQUENCE</scope>
</reference>
<evidence type="ECO:0000313" key="1">
    <source>
        <dbReference type="EMBL" id="CAB4174797.1"/>
    </source>
</evidence>
<proteinExistence type="predicted"/>
<sequence>MKHLARYGQWLHESSESKDSTQQRLEDIEQLYALGMIDPQELLGERIRLRGKLGQLSALTLSEIELVAPESAEILNDLVNENTLDVNYGYAFTNDEESSAAMEFVERDQHVEIDWQAYPDGTLDVSMYFPELGPDQLIYWTDPDGTPQSRWVLEYYDSPLVSRLDPEGISGSIEPWNSYQDLIQELFVELLEGEDTGDE</sequence>
<gene>
    <name evidence="1" type="ORF">UFOVP972_79</name>
</gene>
<accession>A0A6J5PVB1</accession>
<organism evidence="1">
    <name type="scientific">uncultured Caudovirales phage</name>
    <dbReference type="NCBI Taxonomy" id="2100421"/>
    <lineage>
        <taxon>Viruses</taxon>
        <taxon>Duplodnaviria</taxon>
        <taxon>Heunggongvirae</taxon>
        <taxon>Uroviricota</taxon>
        <taxon>Caudoviricetes</taxon>
        <taxon>Peduoviridae</taxon>
        <taxon>Maltschvirus</taxon>
        <taxon>Maltschvirus maltsch</taxon>
    </lineage>
</organism>
<dbReference type="EMBL" id="LR796923">
    <property type="protein sequence ID" value="CAB4174797.1"/>
    <property type="molecule type" value="Genomic_DNA"/>
</dbReference>